<accession>A0ABN1M050</accession>
<name>A0ABN1M050_9SPHN</name>
<protein>
    <submittedName>
        <fullName evidence="1">Uncharacterized protein</fullName>
    </submittedName>
</protein>
<organism evidence="1 2">
    <name type="scientific">Sphingopyxis soli</name>
    <dbReference type="NCBI Taxonomy" id="592051"/>
    <lineage>
        <taxon>Bacteria</taxon>
        <taxon>Pseudomonadati</taxon>
        <taxon>Pseudomonadota</taxon>
        <taxon>Alphaproteobacteria</taxon>
        <taxon>Sphingomonadales</taxon>
        <taxon>Sphingomonadaceae</taxon>
        <taxon>Sphingopyxis</taxon>
    </lineage>
</organism>
<dbReference type="EMBL" id="BAAAFE010000003">
    <property type="protein sequence ID" value="GAA0862451.1"/>
    <property type="molecule type" value="Genomic_DNA"/>
</dbReference>
<evidence type="ECO:0000313" key="1">
    <source>
        <dbReference type="EMBL" id="GAA0862451.1"/>
    </source>
</evidence>
<proteinExistence type="predicted"/>
<comment type="caution">
    <text evidence="1">The sequence shown here is derived from an EMBL/GenBank/DDBJ whole genome shotgun (WGS) entry which is preliminary data.</text>
</comment>
<reference evidence="1 2" key="1">
    <citation type="journal article" date="2019" name="Int. J. Syst. Evol. Microbiol.">
        <title>The Global Catalogue of Microorganisms (GCM) 10K type strain sequencing project: providing services to taxonomists for standard genome sequencing and annotation.</title>
        <authorList>
            <consortium name="The Broad Institute Genomics Platform"/>
            <consortium name="The Broad Institute Genome Sequencing Center for Infectious Disease"/>
            <person name="Wu L."/>
            <person name="Ma J."/>
        </authorList>
    </citation>
    <scope>NUCLEOTIDE SEQUENCE [LARGE SCALE GENOMIC DNA]</scope>
    <source>
        <strain evidence="1 2">JCM 15910</strain>
    </source>
</reference>
<gene>
    <name evidence="1" type="ORF">GCM10009115_09160</name>
</gene>
<dbReference type="Proteomes" id="UP001500738">
    <property type="component" value="Unassembled WGS sequence"/>
</dbReference>
<dbReference type="RefSeq" id="WP_215351166.1">
    <property type="nucleotide sequence ID" value="NZ_BAAAFE010000003.1"/>
</dbReference>
<keyword evidence="2" id="KW-1185">Reference proteome</keyword>
<sequence length="112" mass="12392">MSEAGGWIDYLIASDDPADRALLNEFRDRAWAYGQLMQFICADPANINNETAARMDEAQEAENNLQARIHARALVLRDAGQPPCDEAAFKAWRASWVPLASHVANDGPLPRV</sequence>
<evidence type="ECO:0000313" key="2">
    <source>
        <dbReference type="Proteomes" id="UP001500738"/>
    </source>
</evidence>